<feature type="domain" description="RCC1-like" evidence="7">
    <location>
        <begin position="267"/>
        <end position="608"/>
    </location>
</feature>
<name>A0A0W8BZ57_PHYNI</name>
<dbReference type="EMBL" id="LNFO01005644">
    <property type="protein sequence ID" value="KUF77114.1"/>
    <property type="molecule type" value="Genomic_DNA"/>
</dbReference>
<protein>
    <submittedName>
        <fullName evidence="8">E3 ubiquitin-protein ligase HERC2</fullName>
    </submittedName>
</protein>
<dbReference type="GO" id="GO:0005085">
    <property type="term" value="F:guanyl-nucleotide exchange factor activity"/>
    <property type="evidence" value="ECO:0007669"/>
    <property type="project" value="TreeGrafter"/>
</dbReference>
<dbReference type="InterPro" id="IPR058923">
    <property type="entry name" value="RCC1-like_dom"/>
</dbReference>
<dbReference type="Proteomes" id="UP000052943">
    <property type="component" value="Unassembled WGS sequence"/>
</dbReference>
<dbReference type="Pfam" id="PF13639">
    <property type="entry name" value="zf-RING_2"/>
    <property type="match status" value="1"/>
</dbReference>
<feature type="signal peptide" evidence="5">
    <location>
        <begin position="1"/>
        <end position="25"/>
    </location>
</feature>
<feature type="transmembrane region" description="Helical" evidence="4">
    <location>
        <begin position="41"/>
        <end position="60"/>
    </location>
</feature>
<evidence type="ECO:0000256" key="2">
    <source>
        <dbReference type="ARBA" id="ARBA00022737"/>
    </source>
</evidence>
<comment type="caution">
    <text evidence="8">The sequence shown here is derived from an EMBL/GenBank/DDBJ whole genome shotgun (WGS) entry which is preliminary data.</text>
</comment>
<sequence length="643" mass="71317">MLVMINATDNPWMVALLLFVQVVMPLLQSNAADNEGASLALNVAILFLLGLSLMTFWKAARFCRVLYQLRGRHPELGWVAFFREAYTQVSAAAAHRAAQEDARSETFNRTLRTIQVMPTEEFKTPEELNEASIAELKQRLERRDVDFAGCVERRELVDLLVKYRGGPSNNDTCCICCEEYQTGDVLRLLRKCKHEFHLECLDKWAFTSIVLQGREQVLFFVIAEIVERIVFIGETMVEMADVFNFCVDCALYDNDWRPALAAVRTILLSYGDGFLGALGTGGYEDVLTPTPLPTTTNLSVKEISVGWAHAGFITNGGDAYIYGRTHSFRDVIRSTNMQRVLPKLVWWMNSFTRARGVDTLEPALLELPDGERVKKIVCSTALTFLLTESGKLFTLGANGYGQCGIGEEGVSVQPPTHVNIDGDEIVDIAAGYQHGLAVTKNGTVFSWGKGERGQLGFGTGNADAPQELIALKGKKIAKVGAGFNHSCAVSEDGELYLWGKLLNPKGKTESNGDQITPRLVRTSDAVKLFKCSQFHTTFITADDKIWLAGRTPSGRQEKNDFAHVASQMHTTPLQITNEQVVRTKDIVKIGKGVDKSSFVTADGRAFEWNFESGIHPVKELADLKVKSLESGFHYRLLLAQPKK</sequence>
<evidence type="ECO:0000256" key="3">
    <source>
        <dbReference type="PROSITE-ProRule" id="PRU00235"/>
    </source>
</evidence>
<keyword evidence="4" id="KW-0472">Membrane</keyword>
<feature type="repeat" description="RCC1" evidence="3">
    <location>
        <begin position="390"/>
        <end position="441"/>
    </location>
</feature>
<keyword evidence="5" id="KW-0732">Signal</keyword>
<gene>
    <name evidence="8" type="ORF">AM587_10012945</name>
</gene>
<accession>A0A0W8BZ57</accession>
<evidence type="ECO:0000259" key="7">
    <source>
        <dbReference type="Pfam" id="PF25390"/>
    </source>
</evidence>
<keyword evidence="1" id="KW-0344">Guanine-nucleotide releasing factor</keyword>
<evidence type="ECO:0000256" key="5">
    <source>
        <dbReference type="SAM" id="SignalP"/>
    </source>
</evidence>
<dbReference type="GO" id="GO:0005737">
    <property type="term" value="C:cytoplasm"/>
    <property type="evidence" value="ECO:0007669"/>
    <property type="project" value="TreeGrafter"/>
</dbReference>
<dbReference type="InterPro" id="IPR013083">
    <property type="entry name" value="Znf_RING/FYVE/PHD"/>
</dbReference>
<dbReference type="SUPFAM" id="SSF50985">
    <property type="entry name" value="RCC1/BLIP-II"/>
    <property type="match status" value="2"/>
</dbReference>
<dbReference type="PANTHER" id="PTHR45982:SF1">
    <property type="entry name" value="REGULATOR OF CHROMOSOME CONDENSATION"/>
    <property type="match status" value="1"/>
</dbReference>
<dbReference type="PANTHER" id="PTHR45982">
    <property type="entry name" value="REGULATOR OF CHROMOSOME CONDENSATION"/>
    <property type="match status" value="1"/>
</dbReference>
<dbReference type="Pfam" id="PF25390">
    <property type="entry name" value="WD40_RLD"/>
    <property type="match status" value="1"/>
</dbReference>
<dbReference type="InterPro" id="IPR001841">
    <property type="entry name" value="Znf_RING"/>
</dbReference>
<feature type="repeat" description="RCC1" evidence="3">
    <location>
        <begin position="442"/>
        <end position="492"/>
    </location>
</feature>
<evidence type="ECO:0000256" key="1">
    <source>
        <dbReference type="ARBA" id="ARBA00022658"/>
    </source>
</evidence>
<dbReference type="PRINTS" id="PR00633">
    <property type="entry name" value="RCCNDNSATION"/>
</dbReference>
<evidence type="ECO:0000259" key="6">
    <source>
        <dbReference type="Pfam" id="PF13639"/>
    </source>
</evidence>
<evidence type="ECO:0000313" key="9">
    <source>
        <dbReference type="Proteomes" id="UP000052943"/>
    </source>
</evidence>
<dbReference type="SUPFAM" id="SSF57850">
    <property type="entry name" value="RING/U-box"/>
    <property type="match status" value="1"/>
</dbReference>
<feature type="repeat" description="RCC1" evidence="3">
    <location>
        <begin position="265"/>
        <end position="316"/>
    </location>
</feature>
<dbReference type="InterPro" id="IPR051553">
    <property type="entry name" value="Ran_GTPase-activating"/>
</dbReference>
<dbReference type="PROSITE" id="PS50012">
    <property type="entry name" value="RCC1_3"/>
    <property type="match status" value="3"/>
</dbReference>
<feature type="domain" description="RING-type" evidence="6">
    <location>
        <begin position="171"/>
        <end position="205"/>
    </location>
</feature>
<dbReference type="OrthoDB" id="8068875at2759"/>
<keyword evidence="2" id="KW-0677">Repeat</keyword>
<dbReference type="InterPro" id="IPR009091">
    <property type="entry name" value="RCC1/BLIP-II"/>
</dbReference>
<dbReference type="PROSITE" id="PS00626">
    <property type="entry name" value="RCC1_2"/>
    <property type="match status" value="1"/>
</dbReference>
<organism evidence="8 9">
    <name type="scientific">Phytophthora nicotianae</name>
    <name type="common">Potato buckeye rot agent</name>
    <name type="synonym">Phytophthora parasitica</name>
    <dbReference type="NCBI Taxonomy" id="4792"/>
    <lineage>
        <taxon>Eukaryota</taxon>
        <taxon>Sar</taxon>
        <taxon>Stramenopiles</taxon>
        <taxon>Oomycota</taxon>
        <taxon>Peronosporomycetes</taxon>
        <taxon>Peronosporales</taxon>
        <taxon>Peronosporaceae</taxon>
        <taxon>Phytophthora</taxon>
    </lineage>
</organism>
<evidence type="ECO:0000313" key="8">
    <source>
        <dbReference type="EMBL" id="KUF77114.1"/>
    </source>
</evidence>
<keyword evidence="4" id="KW-0812">Transmembrane</keyword>
<evidence type="ECO:0000256" key="4">
    <source>
        <dbReference type="SAM" id="Phobius"/>
    </source>
</evidence>
<keyword evidence="4" id="KW-1133">Transmembrane helix</keyword>
<dbReference type="Gene3D" id="2.130.10.30">
    <property type="entry name" value="Regulator of chromosome condensation 1/beta-lactamase-inhibitor protein II"/>
    <property type="match status" value="2"/>
</dbReference>
<dbReference type="AlphaFoldDB" id="A0A0W8BZ57"/>
<reference evidence="8 9" key="1">
    <citation type="submission" date="2015-11" db="EMBL/GenBank/DDBJ databases">
        <title>Genomes and virulence difference between two physiological races of Phytophthora nicotianae.</title>
        <authorList>
            <person name="Liu H."/>
            <person name="Ma X."/>
            <person name="Yu H."/>
            <person name="Fang D."/>
            <person name="Li Y."/>
            <person name="Wang X."/>
            <person name="Wang W."/>
            <person name="Dong Y."/>
            <person name="Xiao B."/>
        </authorList>
    </citation>
    <scope>NUCLEOTIDE SEQUENCE [LARGE SCALE GENOMIC DNA]</scope>
    <source>
        <strain evidence="9">race 0</strain>
    </source>
</reference>
<proteinExistence type="predicted"/>
<feature type="chain" id="PRO_5006939920" evidence="5">
    <location>
        <begin position="26"/>
        <end position="643"/>
    </location>
</feature>
<dbReference type="InterPro" id="IPR000408">
    <property type="entry name" value="Reg_chr_condens"/>
</dbReference>
<dbReference type="Gene3D" id="3.30.40.10">
    <property type="entry name" value="Zinc/RING finger domain, C3HC4 (zinc finger)"/>
    <property type="match status" value="1"/>
</dbReference>
<dbReference type="STRING" id="4790.A0A0W8BZ57"/>